<evidence type="ECO:0000313" key="5">
    <source>
        <dbReference type="EMBL" id="MBK1856293.1"/>
    </source>
</evidence>
<proteinExistence type="predicted"/>
<dbReference type="EC" id="3.5.1.28" evidence="2"/>
<dbReference type="RefSeq" id="WP_309490915.1">
    <property type="nucleotide sequence ID" value="NZ_JAENIG010000012.1"/>
</dbReference>
<dbReference type="GO" id="GO:0008745">
    <property type="term" value="F:N-acetylmuramoyl-L-alanine amidase activity"/>
    <property type="evidence" value="ECO:0007669"/>
    <property type="project" value="UniProtKB-EC"/>
</dbReference>
<sequence length="313" mass="34826">MKPLLILLFILPQLYAEQPEPAEDAPRLQTIDIAGNSYVSLDQIKTTYRVKKITQGAQGSRILEHDSATIQLTPNSHNAIINGVKFLTAHPVRQQGQQHYLSSHDLATLIDPMLRPANKPMKVFQTVILDAGHGGEDQGAAGKESKQTLKLAKMVQGQLEKHGMQVVMTREKDVFVPLQQRVKLANRQEHAIFVSLHFNGGPKQAQGLETYILSTRRPQGAQNTHPASLALAAAVHSRALLFVKPIYAINDRGIRHARFNILTHCQHPAILIEAGFLTHPQEAQVIVRDDYQLNLAQAVTRGILAYRKTLQEE</sequence>
<dbReference type="GO" id="GO:0009253">
    <property type="term" value="P:peptidoglycan catabolic process"/>
    <property type="evidence" value="ECO:0007669"/>
    <property type="project" value="InterPro"/>
</dbReference>
<feature type="domain" description="MurNAc-LAA" evidence="4">
    <location>
        <begin position="182"/>
        <end position="304"/>
    </location>
</feature>
<organism evidence="5 6">
    <name type="scientific">Oceaniferula flava</name>
    <dbReference type="NCBI Taxonomy" id="2800421"/>
    <lineage>
        <taxon>Bacteria</taxon>
        <taxon>Pseudomonadati</taxon>
        <taxon>Verrucomicrobiota</taxon>
        <taxon>Verrucomicrobiia</taxon>
        <taxon>Verrucomicrobiales</taxon>
        <taxon>Verrucomicrobiaceae</taxon>
        <taxon>Oceaniferula</taxon>
    </lineage>
</organism>
<dbReference type="Pfam" id="PF01520">
    <property type="entry name" value="Amidase_3"/>
    <property type="match status" value="1"/>
</dbReference>
<dbReference type="InterPro" id="IPR002508">
    <property type="entry name" value="MurNAc-LAA_cat"/>
</dbReference>
<evidence type="ECO:0000256" key="1">
    <source>
        <dbReference type="ARBA" id="ARBA00001561"/>
    </source>
</evidence>
<evidence type="ECO:0000313" key="6">
    <source>
        <dbReference type="Proteomes" id="UP000634206"/>
    </source>
</evidence>
<accession>A0AAE2SDD4</accession>
<evidence type="ECO:0000256" key="2">
    <source>
        <dbReference type="ARBA" id="ARBA00011901"/>
    </source>
</evidence>
<evidence type="ECO:0000259" key="4">
    <source>
        <dbReference type="SMART" id="SM00646"/>
    </source>
</evidence>
<dbReference type="SMART" id="SM00646">
    <property type="entry name" value="Ami_3"/>
    <property type="match status" value="1"/>
</dbReference>
<dbReference type="InterPro" id="IPR050695">
    <property type="entry name" value="N-acetylmuramoyl_amidase_3"/>
</dbReference>
<dbReference type="CDD" id="cd02696">
    <property type="entry name" value="MurNAc-LAA"/>
    <property type="match status" value="1"/>
</dbReference>
<evidence type="ECO:0000256" key="3">
    <source>
        <dbReference type="ARBA" id="ARBA00022801"/>
    </source>
</evidence>
<dbReference type="PANTHER" id="PTHR30404">
    <property type="entry name" value="N-ACETYLMURAMOYL-L-ALANINE AMIDASE"/>
    <property type="match status" value="1"/>
</dbReference>
<dbReference type="Gene3D" id="3.40.630.40">
    <property type="entry name" value="Zn-dependent exopeptidases"/>
    <property type="match status" value="1"/>
</dbReference>
<dbReference type="AlphaFoldDB" id="A0AAE2SDD4"/>
<keyword evidence="6" id="KW-1185">Reference proteome</keyword>
<protein>
    <recommendedName>
        <fullName evidence="2">N-acetylmuramoyl-L-alanine amidase</fullName>
        <ecNumber evidence="2">3.5.1.28</ecNumber>
    </recommendedName>
</protein>
<comment type="caution">
    <text evidence="5">The sequence shown here is derived from an EMBL/GenBank/DDBJ whole genome shotgun (WGS) entry which is preliminary data.</text>
</comment>
<dbReference type="Proteomes" id="UP000634206">
    <property type="component" value="Unassembled WGS sequence"/>
</dbReference>
<dbReference type="EMBL" id="JAENIG010000012">
    <property type="protein sequence ID" value="MBK1856293.1"/>
    <property type="molecule type" value="Genomic_DNA"/>
</dbReference>
<keyword evidence="3" id="KW-0378">Hydrolase</keyword>
<comment type="catalytic activity">
    <reaction evidence="1">
        <text>Hydrolyzes the link between N-acetylmuramoyl residues and L-amino acid residues in certain cell-wall glycopeptides.</text>
        <dbReference type="EC" id="3.5.1.28"/>
    </reaction>
</comment>
<dbReference type="GO" id="GO:0030288">
    <property type="term" value="C:outer membrane-bounded periplasmic space"/>
    <property type="evidence" value="ECO:0007669"/>
    <property type="project" value="TreeGrafter"/>
</dbReference>
<dbReference type="SUPFAM" id="SSF53187">
    <property type="entry name" value="Zn-dependent exopeptidases"/>
    <property type="match status" value="1"/>
</dbReference>
<gene>
    <name evidence="5" type="ORF">JIN83_15075</name>
</gene>
<reference evidence="5" key="1">
    <citation type="submission" date="2021-01" db="EMBL/GenBank/DDBJ databases">
        <title>Modified the classification status of verrucomicrobia.</title>
        <authorList>
            <person name="Feng X."/>
        </authorList>
    </citation>
    <scope>NUCLEOTIDE SEQUENCE</scope>
    <source>
        <strain evidence="5">5K15</strain>
    </source>
</reference>
<name>A0AAE2SDD4_9BACT</name>
<dbReference type="PANTHER" id="PTHR30404:SF0">
    <property type="entry name" value="N-ACETYLMURAMOYL-L-ALANINE AMIDASE AMIC"/>
    <property type="match status" value="1"/>
</dbReference>